<dbReference type="NCBIfam" id="TIGR03083">
    <property type="entry name" value="maleylpyruvate isomerase family mycothiol-dependent enzyme"/>
    <property type="match status" value="1"/>
</dbReference>
<dbReference type="InterPro" id="IPR024344">
    <property type="entry name" value="MDMPI_metal-binding"/>
</dbReference>
<name>A0A1A9GGI8_9ACTN</name>
<dbReference type="SUPFAM" id="SSF109854">
    <property type="entry name" value="DinB/YfiT-like putative metalloenzymes"/>
    <property type="match status" value="1"/>
</dbReference>
<dbReference type="PATRIC" id="fig|1300347.3.peg.300"/>
<reference evidence="2 3" key="1">
    <citation type="submission" date="2016-03" db="EMBL/GenBank/DDBJ databases">
        <title>Complete genome sequence of a soil Actinobacterium, Nocardioides dokdonensis FR1436.</title>
        <authorList>
            <person name="Kwon S.-K."/>
            <person name="Kim K."/>
            <person name="Kim J.F."/>
        </authorList>
    </citation>
    <scope>NUCLEOTIDE SEQUENCE [LARGE SCALE GENOMIC DNA]</scope>
    <source>
        <strain evidence="2 3">FR1436</strain>
    </source>
</reference>
<dbReference type="AlphaFoldDB" id="A0A1A9GGI8"/>
<evidence type="ECO:0000313" key="3">
    <source>
        <dbReference type="Proteomes" id="UP000077868"/>
    </source>
</evidence>
<dbReference type="GO" id="GO:0046872">
    <property type="term" value="F:metal ion binding"/>
    <property type="evidence" value="ECO:0007669"/>
    <property type="project" value="InterPro"/>
</dbReference>
<protein>
    <recommendedName>
        <fullName evidence="1">Mycothiol-dependent maleylpyruvate isomerase metal-binding domain-containing protein</fullName>
    </recommendedName>
</protein>
<gene>
    <name evidence="2" type="ORF">I601_0299</name>
</gene>
<dbReference type="Pfam" id="PF11716">
    <property type="entry name" value="MDMPI_N"/>
    <property type="match status" value="1"/>
</dbReference>
<evidence type="ECO:0000259" key="1">
    <source>
        <dbReference type="Pfam" id="PF11716"/>
    </source>
</evidence>
<keyword evidence="3" id="KW-1185">Reference proteome</keyword>
<accession>A0A1A9GGI8</accession>
<dbReference type="STRING" id="1300347.I601_0299"/>
<feature type="domain" description="Mycothiol-dependent maleylpyruvate isomerase metal-binding" evidence="1">
    <location>
        <begin position="29"/>
        <end position="172"/>
    </location>
</feature>
<evidence type="ECO:0000313" key="2">
    <source>
        <dbReference type="EMBL" id="ANH36752.1"/>
    </source>
</evidence>
<dbReference type="KEGG" id="ndk:I601_0299"/>
<dbReference type="EMBL" id="CP015079">
    <property type="protein sequence ID" value="ANH36752.1"/>
    <property type="molecule type" value="Genomic_DNA"/>
</dbReference>
<sequence>MKTTEMPRTQTGPRRSRLDRETAMRLAETEYARFLDLLRSLSPDDWGRATDCPAWDVRAMAGHTAGMALMATGLKEGLRQTMVSKRRGGDPLDALTGLQVEEHADLTTDELIARFATLGPRAARGRRRVPALVRRLRLPDAQDVGGRTERWTNGYLIDTILTRDPWMHRMDISRATERAPELSADHDGVLVADVVAEWAERHGRPYRLHLTGPAGGDFTAGSDGPELTLDAVDFCRALSGRPAQLPTAHDLLDVAVPF</sequence>
<dbReference type="InterPro" id="IPR017517">
    <property type="entry name" value="Maleyloyr_isom"/>
</dbReference>
<dbReference type="RefSeq" id="WP_218917732.1">
    <property type="nucleotide sequence ID" value="NZ_CP015079.1"/>
</dbReference>
<proteinExistence type="predicted"/>
<organism evidence="2 3">
    <name type="scientific">Nocardioides dokdonensis FR1436</name>
    <dbReference type="NCBI Taxonomy" id="1300347"/>
    <lineage>
        <taxon>Bacteria</taxon>
        <taxon>Bacillati</taxon>
        <taxon>Actinomycetota</taxon>
        <taxon>Actinomycetes</taxon>
        <taxon>Propionibacteriales</taxon>
        <taxon>Nocardioidaceae</taxon>
        <taxon>Nocardioides</taxon>
    </lineage>
</organism>
<dbReference type="Gene3D" id="1.20.120.450">
    <property type="entry name" value="dinb family like domain"/>
    <property type="match status" value="1"/>
</dbReference>
<dbReference type="InterPro" id="IPR034660">
    <property type="entry name" value="DinB/YfiT-like"/>
</dbReference>
<dbReference type="Proteomes" id="UP000077868">
    <property type="component" value="Chromosome"/>
</dbReference>